<dbReference type="Proteomes" id="UP001642360">
    <property type="component" value="Unassembled WGS sequence"/>
</dbReference>
<dbReference type="Pfam" id="PF04646">
    <property type="entry name" value="DUF604"/>
    <property type="match status" value="1"/>
</dbReference>
<dbReference type="EMBL" id="CAUOFW020000636">
    <property type="protein sequence ID" value="CAK9134818.1"/>
    <property type="molecule type" value="Genomic_DNA"/>
</dbReference>
<sequence>MSQTRESVHDPFKLSKIFVFSNDKNCDCLTTSLKGVVLVFLIASISLVLYSTFAGQTRWFSCPECHNPSRNIAQICEYRDFSGENLGPTNISHLVFGIGGSTKTWKDRKHYSDLWWQPNTTRGFVWLDQKPDPDSLWSGNSPPYRVSSDWTRFKYVSSQSAVRISRIVLDTFQVGLPNVRWFVMGDDDTVFFTDNLVSVLARYDHRQMYYIGGNSESVEQDVMHSYGMAFGGGGFAISYPLAEELVKVFDGCLNRYYKFYGSDQRVWACVGELGVSLTKERGFHQIDIRGDPYGLLAAHPVAPLVSLHHLDYVKPLFPNQTQHESLRTLIQAYQVDPAQTSQQCFCHYQKLKWSVSISWGYTVQIYRSLLMAKDLATPLQTFKTWRSWSNGPFTFNTRPVSPDPCQRPIIFHLDSVKENGHGETLTSYKKYVVEPEKKCNKADYARAVAVERIIVSALKMDPEEWKKAPRRQCCEVSSLKNGSLKMKIRSCNRWETVSN</sequence>
<organism evidence="2 3">
    <name type="scientific">Ilex paraguariensis</name>
    <name type="common">yerba mate</name>
    <dbReference type="NCBI Taxonomy" id="185542"/>
    <lineage>
        <taxon>Eukaryota</taxon>
        <taxon>Viridiplantae</taxon>
        <taxon>Streptophyta</taxon>
        <taxon>Embryophyta</taxon>
        <taxon>Tracheophyta</taxon>
        <taxon>Spermatophyta</taxon>
        <taxon>Magnoliopsida</taxon>
        <taxon>eudicotyledons</taxon>
        <taxon>Gunneridae</taxon>
        <taxon>Pentapetalae</taxon>
        <taxon>asterids</taxon>
        <taxon>campanulids</taxon>
        <taxon>Aquifoliales</taxon>
        <taxon>Aquifoliaceae</taxon>
        <taxon>Ilex</taxon>
    </lineage>
</organism>
<dbReference type="Gene3D" id="3.90.550.50">
    <property type="match status" value="1"/>
</dbReference>
<feature type="transmembrane region" description="Helical" evidence="1">
    <location>
        <begin position="33"/>
        <end position="53"/>
    </location>
</feature>
<dbReference type="PANTHER" id="PTHR10811">
    <property type="entry name" value="FRINGE-RELATED"/>
    <property type="match status" value="1"/>
</dbReference>
<keyword evidence="1" id="KW-1133">Transmembrane helix</keyword>
<dbReference type="InterPro" id="IPR006740">
    <property type="entry name" value="DUF604"/>
</dbReference>
<evidence type="ECO:0000256" key="1">
    <source>
        <dbReference type="SAM" id="Phobius"/>
    </source>
</evidence>
<keyword evidence="1" id="KW-0472">Membrane</keyword>
<proteinExistence type="predicted"/>
<reference evidence="2 3" key="1">
    <citation type="submission" date="2024-02" db="EMBL/GenBank/DDBJ databases">
        <authorList>
            <person name="Vignale AGUSTIN F."/>
            <person name="Sosa J E."/>
            <person name="Modenutti C."/>
        </authorList>
    </citation>
    <scope>NUCLEOTIDE SEQUENCE [LARGE SCALE GENOMIC DNA]</scope>
</reference>
<dbReference type="FunFam" id="3.90.550.50:FF:000006">
    <property type="entry name" value="Fringe-related protein-like"/>
    <property type="match status" value="1"/>
</dbReference>
<gene>
    <name evidence="2" type="ORF">ILEXP_LOCUS1751</name>
</gene>
<accession>A0ABC8QWW8</accession>
<name>A0ABC8QWW8_9AQUA</name>
<comment type="caution">
    <text evidence="2">The sequence shown here is derived from an EMBL/GenBank/DDBJ whole genome shotgun (WGS) entry which is preliminary data.</text>
</comment>
<keyword evidence="1" id="KW-0812">Transmembrane</keyword>
<evidence type="ECO:0000313" key="2">
    <source>
        <dbReference type="EMBL" id="CAK9134818.1"/>
    </source>
</evidence>
<protein>
    <submittedName>
        <fullName evidence="2">Uncharacterized protein</fullName>
    </submittedName>
</protein>
<evidence type="ECO:0000313" key="3">
    <source>
        <dbReference type="Proteomes" id="UP001642360"/>
    </source>
</evidence>
<keyword evidence="3" id="KW-1185">Reference proteome</keyword>
<dbReference type="AlphaFoldDB" id="A0ABC8QWW8"/>